<evidence type="ECO:0000256" key="1">
    <source>
        <dbReference type="SAM" id="MobiDB-lite"/>
    </source>
</evidence>
<dbReference type="OrthoDB" id="2498175at2759"/>
<feature type="region of interest" description="Disordered" evidence="1">
    <location>
        <begin position="1"/>
        <end position="38"/>
    </location>
</feature>
<dbReference type="AlphaFoldDB" id="A0A0L6UL17"/>
<dbReference type="VEuPathDB" id="FungiDB:VP01_5144g1"/>
<comment type="caution">
    <text evidence="2">The sequence shown here is derived from an EMBL/GenBank/DDBJ whole genome shotgun (WGS) entry which is preliminary data.</text>
</comment>
<feature type="compositionally biased region" description="Basic and acidic residues" evidence="1">
    <location>
        <begin position="1"/>
        <end position="10"/>
    </location>
</feature>
<gene>
    <name evidence="2" type="ORF">VP01_5144g1</name>
</gene>
<organism evidence="2 3">
    <name type="scientific">Puccinia sorghi</name>
    <dbReference type="NCBI Taxonomy" id="27349"/>
    <lineage>
        <taxon>Eukaryota</taxon>
        <taxon>Fungi</taxon>
        <taxon>Dikarya</taxon>
        <taxon>Basidiomycota</taxon>
        <taxon>Pucciniomycotina</taxon>
        <taxon>Pucciniomycetes</taxon>
        <taxon>Pucciniales</taxon>
        <taxon>Pucciniaceae</taxon>
        <taxon>Puccinia</taxon>
    </lineage>
</organism>
<dbReference type="Proteomes" id="UP000037035">
    <property type="component" value="Unassembled WGS sequence"/>
</dbReference>
<evidence type="ECO:0000313" key="3">
    <source>
        <dbReference type="Proteomes" id="UP000037035"/>
    </source>
</evidence>
<feature type="non-terminal residue" evidence="2">
    <location>
        <position position="389"/>
    </location>
</feature>
<sequence length="389" mass="43827">MIQQDTKVRLPEQYSSGRMDDSIPGDADENPATPPQLPHRCSALSRSIVHFCKFIMGGTGFTFKFPRPPTPAELQAWEDWVAKCQGRIDGYLKEHAVEGDNSDVAVLSASVRRQLQQLPQPEQSSYESSPFSAEADIPKFFKTRCDNEFQSKGFPRVTFEFEKASKWNAATVDILADQWKFWYWRHQLLSARKVPNIDARAIIGKWMEYVSTSPARPYREDTDTPEILVAMEKARSDAAKEHLKKRMTVARVRLEALEVISLHKSCMVLSKVLCPDAISDYESDSDDRSGPPTRIIPFWRSDKLSTLMRLLDLASLQQADPARKKQLSALLVRKGSRGANEDEAAAQKVPPELPQEAYGDEFLSDLSSIERHHLGIFVPSTTEASIAEA</sequence>
<reference evidence="2 3" key="1">
    <citation type="submission" date="2015-08" db="EMBL/GenBank/DDBJ databases">
        <title>Next Generation Sequencing and Analysis of the Genome of Puccinia sorghi L Schw, the Causal Agent of Maize Common Rust.</title>
        <authorList>
            <person name="Rochi L."/>
            <person name="Burguener G."/>
            <person name="Darino M."/>
            <person name="Turjanski A."/>
            <person name="Kreff E."/>
            <person name="Dieguez M.J."/>
            <person name="Sacco F."/>
        </authorList>
    </citation>
    <scope>NUCLEOTIDE SEQUENCE [LARGE SCALE GENOMIC DNA]</scope>
    <source>
        <strain evidence="2 3">RO10H11247</strain>
    </source>
</reference>
<evidence type="ECO:0000313" key="2">
    <source>
        <dbReference type="EMBL" id="KNZ49219.1"/>
    </source>
</evidence>
<name>A0A0L6UL17_9BASI</name>
<dbReference type="EMBL" id="LAVV01010325">
    <property type="protein sequence ID" value="KNZ49219.1"/>
    <property type="molecule type" value="Genomic_DNA"/>
</dbReference>
<proteinExistence type="predicted"/>
<keyword evidence="3" id="KW-1185">Reference proteome</keyword>
<accession>A0A0L6UL17</accession>
<protein>
    <submittedName>
        <fullName evidence="2">Uncharacterized protein</fullName>
    </submittedName>
</protein>